<proteinExistence type="predicted"/>
<keyword evidence="10" id="KW-0805">Transcription regulation</keyword>
<protein>
    <recommendedName>
        <fullName evidence="14">PHD finger protein 12</fullName>
    </recommendedName>
    <alternativeName>
        <fullName evidence="15">PHD factor 1</fullName>
    </alternativeName>
</protein>
<keyword evidence="8" id="KW-0862">Zinc</keyword>
<evidence type="ECO:0000256" key="2">
    <source>
        <dbReference type="ARBA" id="ARBA00022491"/>
    </source>
</evidence>
<accession>A0AA38ICM5</accession>
<dbReference type="AlphaFoldDB" id="A0AA38ICM5"/>
<keyword evidence="4" id="KW-0597">Phosphoprotein</keyword>
<dbReference type="InterPro" id="IPR042163">
    <property type="entry name" value="PHF12"/>
</dbReference>
<evidence type="ECO:0000256" key="14">
    <source>
        <dbReference type="ARBA" id="ARBA00068755"/>
    </source>
</evidence>
<evidence type="ECO:0000313" key="21">
    <source>
        <dbReference type="Proteomes" id="UP001168821"/>
    </source>
</evidence>
<organism evidence="20 21">
    <name type="scientific">Zophobas morio</name>
    <dbReference type="NCBI Taxonomy" id="2755281"/>
    <lineage>
        <taxon>Eukaryota</taxon>
        <taxon>Metazoa</taxon>
        <taxon>Ecdysozoa</taxon>
        <taxon>Arthropoda</taxon>
        <taxon>Hexapoda</taxon>
        <taxon>Insecta</taxon>
        <taxon>Pterygota</taxon>
        <taxon>Neoptera</taxon>
        <taxon>Endopterygota</taxon>
        <taxon>Coleoptera</taxon>
        <taxon>Polyphaga</taxon>
        <taxon>Cucujiformia</taxon>
        <taxon>Tenebrionidae</taxon>
        <taxon>Zophobas</taxon>
    </lineage>
</organism>
<evidence type="ECO:0000256" key="6">
    <source>
        <dbReference type="ARBA" id="ARBA00022737"/>
    </source>
</evidence>
<dbReference type="Proteomes" id="UP001168821">
    <property type="component" value="Unassembled WGS sequence"/>
</dbReference>
<dbReference type="PANTHER" id="PTHR46309:SF1">
    <property type="entry name" value="PHD FINGER PROTEIN 12"/>
    <property type="match status" value="1"/>
</dbReference>
<keyword evidence="3" id="KW-1017">Isopeptide bond</keyword>
<dbReference type="FunFam" id="3.30.40.10:FF:000154">
    <property type="entry name" value="PHD finger protein 12"/>
    <property type="match status" value="1"/>
</dbReference>
<feature type="compositionally biased region" description="Polar residues" evidence="17">
    <location>
        <begin position="103"/>
        <end position="118"/>
    </location>
</feature>
<dbReference type="InterPro" id="IPR019786">
    <property type="entry name" value="Zinc_finger_PHD-type_CS"/>
</dbReference>
<dbReference type="GO" id="GO:0008270">
    <property type="term" value="F:zinc ion binding"/>
    <property type="evidence" value="ECO:0007669"/>
    <property type="project" value="UniProtKB-KW"/>
</dbReference>
<evidence type="ECO:0000256" key="15">
    <source>
        <dbReference type="ARBA" id="ARBA00076589"/>
    </source>
</evidence>
<feature type="region of interest" description="Disordered" evidence="17">
    <location>
        <begin position="355"/>
        <end position="383"/>
    </location>
</feature>
<comment type="caution">
    <text evidence="20">The sequence shown here is derived from an EMBL/GenBank/DDBJ whole genome shotgun (WGS) entry which is preliminary data.</text>
</comment>
<dbReference type="CDD" id="cd15534">
    <property type="entry name" value="PHD2_PHF12_Rco1"/>
    <property type="match status" value="1"/>
</dbReference>
<reference evidence="20" key="1">
    <citation type="journal article" date="2023" name="G3 (Bethesda)">
        <title>Whole genome assemblies of Zophobas morio and Tenebrio molitor.</title>
        <authorList>
            <person name="Kaur S."/>
            <person name="Stinson S.A."/>
            <person name="diCenzo G.C."/>
        </authorList>
    </citation>
    <scope>NUCLEOTIDE SEQUENCE</scope>
    <source>
        <strain evidence="20">QUZm001</strain>
    </source>
</reference>
<dbReference type="InterPro" id="IPR008984">
    <property type="entry name" value="SMAD_FHA_dom_sf"/>
</dbReference>
<dbReference type="PROSITE" id="PS50016">
    <property type="entry name" value="ZF_PHD_2"/>
    <property type="match status" value="1"/>
</dbReference>
<evidence type="ECO:0000256" key="12">
    <source>
        <dbReference type="ARBA" id="ARBA00023242"/>
    </source>
</evidence>
<sequence>MTSIEYDLDTSGGLMDQIQALIAPPQSEEVKTRKPSTEHPYFKRPGKGHNHDSCDACGEGGDLICCDKCPSSFHLQCHDPPLEEKDIPTGEWLCHSCKYTKSNNAPQTRNKRSASTPAGKTAPKKIKLSPMDLLIQAANSMNPKQFDLPRSMSVPCIFPGTDKVEAPYSRNGRRNLKIHKDHEKKQDTTILLPAKKCNECRKSCRIAPLISCDFCPLFFHMDCLDPPLTSPPSGRWMCPNHVEHYLDSKLLTSISATERIKLWDKFSGPVDQDAVRLEFFRKIHCKNPPFRIKVKLPPRNRVKVPTMVKYHYQKPVQLLPSLKDVLRLEYVLNREKINGEVDVLKIEESNQVQSESSSLCNGSEDQICDKSSSDDNTQREEDVDEGCKEDFMHRNGCIKSEVVNGATIDQKDNNFLPDVVSDITSEVELELKQLDERLLKLLAYQRIQHILNQSPHNSNNLNLYISSTLQNKLRHMPMPSELLTPADIERISRVFSSPKKKNKPKSSLRARAMMCPVVSPHFYNVRTSEVSPNDVRHDDSFLGFRPTVSARYPEAVAMRYRILNVGKGSSNDVDLERFGHCNNISARHAIIFYDEFTKNFELINYSSHGTFVNNVLFSNDANTERPKQSDGKIVPLEVQVREIIDRRRKVVRQRKGSFEAKMTAVDSMDTMECCCSNVGESSRIGWEGSAILNHGSLLRFGCVSFVFSIVDCAA</sequence>
<evidence type="ECO:0000313" key="20">
    <source>
        <dbReference type="EMBL" id="KAJ3652091.1"/>
    </source>
</evidence>
<evidence type="ECO:0000256" key="17">
    <source>
        <dbReference type="SAM" id="MobiDB-lite"/>
    </source>
</evidence>
<feature type="compositionally biased region" description="Basic and acidic residues" evidence="17">
    <location>
        <begin position="367"/>
        <end position="383"/>
    </location>
</feature>
<dbReference type="Gene3D" id="6.10.20.60">
    <property type="entry name" value="PHD finger protein 12"/>
    <property type="match status" value="1"/>
</dbReference>
<dbReference type="InterPro" id="IPR011011">
    <property type="entry name" value="Znf_FYVE_PHD"/>
</dbReference>
<dbReference type="Gene3D" id="2.60.200.20">
    <property type="match status" value="1"/>
</dbReference>
<feature type="domain" description="FHA" evidence="18">
    <location>
        <begin position="563"/>
        <end position="617"/>
    </location>
</feature>
<evidence type="ECO:0000256" key="3">
    <source>
        <dbReference type="ARBA" id="ARBA00022499"/>
    </source>
</evidence>
<dbReference type="InterPro" id="IPR038098">
    <property type="entry name" value="PHF12_MRG-bd_sf"/>
</dbReference>
<evidence type="ECO:0000256" key="7">
    <source>
        <dbReference type="ARBA" id="ARBA00022771"/>
    </source>
</evidence>
<dbReference type="SMART" id="SM00240">
    <property type="entry name" value="FHA"/>
    <property type="match status" value="1"/>
</dbReference>
<feature type="region of interest" description="Disordered" evidence="17">
    <location>
        <begin position="25"/>
        <end position="44"/>
    </location>
</feature>
<evidence type="ECO:0000256" key="1">
    <source>
        <dbReference type="ARBA" id="ARBA00004123"/>
    </source>
</evidence>
<evidence type="ECO:0000256" key="5">
    <source>
        <dbReference type="ARBA" id="ARBA00022723"/>
    </source>
</evidence>
<dbReference type="FunFam" id="3.30.40.10:FF:000164">
    <property type="entry name" value="PHD finger protein 12"/>
    <property type="match status" value="1"/>
</dbReference>
<dbReference type="PANTHER" id="PTHR46309">
    <property type="entry name" value="PHD FINGER PROTEIN 12"/>
    <property type="match status" value="1"/>
</dbReference>
<dbReference type="Pfam" id="PF16737">
    <property type="entry name" value="PHF12_MRG_bd"/>
    <property type="match status" value="1"/>
</dbReference>
<comment type="subcellular location">
    <subcellularLocation>
        <location evidence="1">Nucleus</location>
    </subcellularLocation>
</comment>
<feature type="compositionally biased region" description="Basic and acidic residues" evidence="17">
    <location>
        <begin position="28"/>
        <end position="41"/>
    </location>
</feature>
<keyword evidence="2" id="KW-0678">Repressor</keyword>
<dbReference type="SUPFAM" id="SSF57903">
    <property type="entry name" value="FYVE/PHD zinc finger"/>
    <property type="match status" value="2"/>
</dbReference>
<dbReference type="EMBL" id="JALNTZ010000005">
    <property type="protein sequence ID" value="KAJ3652091.1"/>
    <property type="molecule type" value="Genomic_DNA"/>
</dbReference>
<dbReference type="InterPro" id="IPR013083">
    <property type="entry name" value="Znf_RING/FYVE/PHD"/>
</dbReference>
<keyword evidence="21" id="KW-1185">Reference proteome</keyword>
<feature type="domain" description="PHD-type" evidence="19">
    <location>
        <begin position="51"/>
        <end position="100"/>
    </location>
</feature>
<dbReference type="InterPro" id="IPR001965">
    <property type="entry name" value="Znf_PHD"/>
</dbReference>
<evidence type="ECO:0000256" key="13">
    <source>
        <dbReference type="ARBA" id="ARBA00065785"/>
    </source>
</evidence>
<evidence type="ECO:0000256" key="8">
    <source>
        <dbReference type="ARBA" id="ARBA00022833"/>
    </source>
</evidence>
<keyword evidence="12" id="KW-0539">Nucleus</keyword>
<dbReference type="InterPro" id="IPR000253">
    <property type="entry name" value="FHA_dom"/>
</dbReference>
<dbReference type="GO" id="GO:0070822">
    <property type="term" value="C:Sin3-type complex"/>
    <property type="evidence" value="ECO:0007669"/>
    <property type="project" value="TreeGrafter"/>
</dbReference>
<keyword evidence="6" id="KW-0677">Repeat</keyword>
<keyword evidence="9" id="KW-0832">Ubl conjugation</keyword>
<dbReference type="GO" id="GO:0003714">
    <property type="term" value="F:transcription corepressor activity"/>
    <property type="evidence" value="ECO:0007669"/>
    <property type="project" value="InterPro"/>
</dbReference>
<evidence type="ECO:0000256" key="10">
    <source>
        <dbReference type="ARBA" id="ARBA00023015"/>
    </source>
</evidence>
<evidence type="ECO:0000256" key="9">
    <source>
        <dbReference type="ARBA" id="ARBA00022843"/>
    </source>
</evidence>
<feature type="region of interest" description="Disordered" evidence="17">
    <location>
        <begin position="103"/>
        <end position="123"/>
    </location>
</feature>
<keyword evidence="7 16" id="KW-0863">Zinc-finger</keyword>
<dbReference type="PROSITE" id="PS50006">
    <property type="entry name" value="FHA_DOMAIN"/>
    <property type="match status" value="1"/>
</dbReference>
<dbReference type="CDD" id="cd15533">
    <property type="entry name" value="PHD1_PHF12"/>
    <property type="match status" value="1"/>
</dbReference>
<keyword evidence="11" id="KW-0804">Transcription</keyword>
<dbReference type="PROSITE" id="PS01359">
    <property type="entry name" value="ZF_PHD_1"/>
    <property type="match status" value="1"/>
</dbReference>
<keyword evidence="5" id="KW-0479">Metal-binding</keyword>
<comment type="subunit">
    <text evidence="13">Component of SIN3 complexes. Interacts with SIN3A in a complex composed of HDAC1, SAP30 and SIN3A. Component of the SIN3B complex, which includes SIN3B, HDAC2 or HDAC1, PHF12 and MORF4L1; interacts directly with all subunits. Interacts with TLE5.</text>
</comment>
<evidence type="ECO:0000256" key="16">
    <source>
        <dbReference type="PROSITE-ProRule" id="PRU00146"/>
    </source>
</evidence>
<evidence type="ECO:0000256" key="4">
    <source>
        <dbReference type="ARBA" id="ARBA00022553"/>
    </source>
</evidence>
<dbReference type="InterPro" id="IPR031966">
    <property type="entry name" value="PHF12_MRG-bd"/>
</dbReference>
<dbReference type="GO" id="GO:0000122">
    <property type="term" value="P:negative regulation of transcription by RNA polymerase II"/>
    <property type="evidence" value="ECO:0007669"/>
    <property type="project" value="TreeGrafter"/>
</dbReference>
<name>A0AA38ICM5_9CUCU</name>
<evidence type="ECO:0000259" key="19">
    <source>
        <dbReference type="PROSITE" id="PS50016"/>
    </source>
</evidence>
<dbReference type="InterPro" id="IPR019787">
    <property type="entry name" value="Znf_PHD-finger"/>
</dbReference>
<evidence type="ECO:0000259" key="18">
    <source>
        <dbReference type="PROSITE" id="PS50006"/>
    </source>
</evidence>
<dbReference type="SMART" id="SM00249">
    <property type="entry name" value="PHD"/>
    <property type="match status" value="2"/>
</dbReference>
<dbReference type="Gene3D" id="3.30.40.10">
    <property type="entry name" value="Zinc/RING finger domain, C3HC4 (zinc finger)"/>
    <property type="match status" value="2"/>
</dbReference>
<evidence type="ECO:0000256" key="11">
    <source>
        <dbReference type="ARBA" id="ARBA00023163"/>
    </source>
</evidence>
<dbReference type="Pfam" id="PF00628">
    <property type="entry name" value="PHD"/>
    <property type="match status" value="2"/>
</dbReference>
<dbReference type="Pfam" id="PF00498">
    <property type="entry name" value="FHA"/>
    <property type="match status" value="1"/>
</dbReference>
<gene>
    <name evidence="20" type="ORF">Zmor_018087</name>
</gene>
<dbReference type="SUPFAM" id="SSF49879">
    <property type="entry name" value="SMAD/FHA domain"/>
    <property type="match status" value="1"/>
</dbReference>